<dbReference type="PROSITE" id="PS50943">
    <property type="entry name" value="HTH_CROC1"/>
    <property type="match status" value="1"/>
</dbReference>
<dbReference type="InterPro" id="IPR001387">
    <property type="entry name" value="Cro/C1-type_HTH"/>
</dbReference>
<organism evidence="2 3">
    <name type="scientific">Cryobacterium gelidum</name>
    <dbReference type="NCBI Taxonomy" id="1259164"/>
    <lineage>
        <taxon>Bacteria</taxon>
        <taxon>Bacillati</taxon>
        <taxon>Actinomycetota</taxon>
        <taxon>Actinomycetes</taxon>
        <taxon>Micrococcales</taxon>
        <taxon>Microbacteriaceae</taxon>
        <taxon>Cryobacterium</taxon>
    </lineage>
</organism>
<feature type="domain" description="HTH cro/C1-type" evidence="1">
    <location>
        <begin position="16"/>
        <end position="68"/>
    </location>
</feature>
<dbReference type="AlphaFoldDB" id="A0A4R9AY68"/>
<proteinExistence type="predicted"/>
<dbReference type="InterPro" id="IPR010982">
    <property type="entry name" value="Lambda_DNA-bd_dom_sf"/>
</dbReference>
<gene>
    <name evidence="2" type="ORF">E3T50_05320</name>
</gene>
<dbReference type="Gene3D" id="1.10.260.40">
    <property type="entry name" value="lambda repressor-like DNA-binding domains"/>
    <property type="match status" value="1"/>
</dbReference>
<dbReference type="CDD" id="cd00093">
    <property type="entry name" value="HTH_XRE"/>
    <property type="match status" value="1"/>
</dbReference>
<sequence length="78" mass="8637">MEFEPNFDALRNALGRRRAELGLTYEALAERSGLSRTGVINLEVGNRIGTLATWFAIARAIDVPFGQLMEQLNEPNSS</sequence>
<protein>
    <submittedName>
        <fullName evidence="2">XRE family transcriptional regulator</fullName>
    </submittedName>
</protein>
<dbReference type="EMBL" id="SOHL01000008">
    <property type="protein sequence ID" value="TFD72766.1"/>
    <property type="molecule type" value="Genomic_DNA"/>
</dbReference>
<dbReference type="SUPFAM" id="SSF47413">
    <property type="entry name" value="lambda repressor-like DNA-binding domains"/>
    <property type="match status" value="1"/>
</dbReference>
<comment type="caution">
    <text evidence="2">The sequence shown here is derived from an EMBL/GenBank/DDBJ whole genome shotgun (WGS) entry which is preliminary data.</text>
</comment>
<evidence type="ECO:0000313" key="3">
    <source>
        <dbReference type="Proteomes" id="UP000297983"/>
    </source>
</evidence>
<name>A0A4R9AY68_9MICO</name>
<reference evidence="2 3" key="1">
    <citation type="submission" date="2019-03" db="EMBL/GenBank/DDBJ databases">
        <title>Genomics of glacier-inhabiting Cryobacterium strains.</title>
        <authorList>
            <person name="Liu Q."/>
            <person name="Xin Y.-H."/>
        </authorList>
    </citation>
    <scope>NUCLEOTIDE SEQUENCE [LARGE SCALE GENOMIC DNA]</scope>
    <source>
        <strain evidence="2 3">Hz16</strain>
    </source>
</reference>
<dbReference type="Pfam" id="PF01381">
    <property type="entry name" value="HTH_3"/>
    <property type="match status" value="1"/>
</dbReference>
<evidence type="ECO:0000313" key="2">
    <source>
        <dbReference type="EMBL" id="TFD72766.1"/>
    </source>
</evidence>
<dbReference type="SMART" id="SM00530">
    <property type="entry name" value="HTH_XRE"/>
    <property type="match status" value="1"/>
</dbReference>
<keyword evidence="3" id="KW-1185">Reference proteome</keyword>
<dbReference type="GO" id="GO:0003677">
    <property type="term" value="F:DNA binding"/>
    <property type="evidence" value="ECO:0007669"/>
    <property type="project" value="InterPro"/>
</dbReference>
<dbReference type="Proteomes" id="UP000297983">
    <property type="component" value="Unassembled WGS sequence"/>
</dbReference>
<evidence type="ECO:0000259" key="1">
    <source>
        <dbReference type="PROSITE" id="PS50943"/>
    </source>
</evidence>
<accession>A0A4R9AY68</accession>